<keyword evidence="2" id="KW-1185">Reference proteome</keyword>
<dbReference type="EMBL" id="SJDL01000008">
    <property type="protein sequence ID" value="TBW57472.1"/>
    <property type="molecule type" value="Genomic_DNA"/>
</dbReference>
<evidence type="ECO:0008006" key="3">
    <source>
        <dbReference type="Google" id="ProtNLM"/>
    </source>
</evidence>
<comment type="caution">
    <text evidence="1">The sequence shown here is derived from an EMBL/GenBank/DDBJ whole genome shotgun (WGS) entry which is preliminary data.</text>
</comment>
<reference evidence="1 2" key="1">
    <citation type="submission" date="2019-02" db="EMBL/GenBank/DDBJ databases">
        <title>Marinobacter halodurans sp. nov., a marine bacterium isolated from sea tidal flat.</title>
        <authorList>
            <person name="Yoo Y."/>
            <person name="Lee D.W."/>
            <person name="Kim B.S."/>
            <person name="Kim J.-J."/>
        </authorList>
    </citation>
    <scope>NUCLEOTIDE SEQUENCE [LARGE SCALE GENOMIC DNA]</scope>
    <source>
        <strain evidence="1 2">YJ-S3-2</strain>
    </source>
</reference>
<accession>A0ABY1ZQF4</accession>
<dbReference type="InterPro" id="IPR036381">
    <property type="entry name" value="Tus_dom1"/>
</dbReference>
<sequence>MDDAAQMVLPLSDLVSDWRDTITDAQREDDDLQMHCKRLLVDLVSAFQSLREAGDQAYACILNDEDLPAKYLEPHPVVGYAARLRAAQAVTEWYFQPGQAATETTIHMAAIATSERTRQAIAQLNEAKSAFQDVVAQLRRSIHVERHERGELYRLLSFALERRPKVLRDNAIGEVVRDILHPRLSLRQAGRAIPLVDRLPTSIRWRWVSDRASDRITPAQALALLEKKVDNPYVERDRQQLLALDPGEPLSIVKNSVSQLRISLVISPRAEDDTPYLYVKSRMPLFYAGDDPGAFRSAPQLIKVPENAPRFERIKKLEDEPFLKTLPVYRYRSVADSEDGMTREAKS</sequence>
<evidence type="ECO:0000313" key="2">
    <source>
        <dbReference type="Proteomes" id="UP000313645"/>
    </source>
</evidence>
<dbReference type="Proteomes" id="UP000313645">
    <property type="component" value="Unassembled WGS sequence"/>
</dbReference>
<dbReference type="Gene3D" id="3.50.14.10">
    <property type="entry name" value="Replication terminator Tus, domain 1 superfamily/Replication terminator Tus"/>
    <property type="match status" value="1"/>
</dbReference>
<organism evidence="1 2">
    <name type="scientific">Marinobacter halodurans</name>
    <dbReference type="NCBI Taxonomy" id="2528979"/>
    <lineage>
        <taxon>Bacteria</taxon>
        <taxon>Pseudomonadati</taxon>
        <taxon>Pseudomonadota</taxon>
        <taxon>Gammaproteobacteria</taxon>
        <taxon>Pseudomonadales</taxon>
        <taxon>Marinobacteraceae</taxon>
        <taxon>Marinobacter</taxon>
    </lineage>
</organism>
<evidence type="ECO:0000313" key="1">
    <source>
        <dbReference type="EMBL" id="TBW57472.1"/>
    </source>
</evidence>
<name>A0ABY1ZQF4_9GAMM</name>
<gene>
    <name evidence="1" type="ORF">EZI54_07375</name>
</gene>
<protein>
    <recommendedName>
        <fullName evidence="3">DNA replication terminus site-binding protein</fullName>
    </recommendedName>
</protein>
<dbReference type="RefSeq" id="WP_131480563.1">
    <property type="nucleotide sequence ID" value="NZ_SJDL01000008.1"/>
</dbReference>
<proteinExistence type="predicted"/>